<dbReference type="PANTHER" id="PTHR46630">
    <property type="entry name" value="TETRATRICOPEPTIDE REPEAT PROTEIN 29"/>
    <property type="match status" value="1"/>
</dbReference>
<keyword evidence="4 6" id="KW-0802">TPR repeat</keyword>
<organism evidence="7 8">
    <name type="scientific">Thermodesulfobacterium commune DSM 2178</name>
    <dbReference type="NCBI Taxonomy" id="289377"/>
    <lineage>
        <taxon>Bacteria</taxon>
        <taxon>Pseudomonadati</taxon>
        <taxon>Thermodesulfobacteriota</taxon>
        <taxon>Thermodesulfobacteria</taxon>
        <taxon>Thermodesulfobacteriales</taxon>
        <taxon>Thermodesulfobacteriaceae</taxon>
        <taxon>Thermodesulfobacterium</taxon>
    </lineage>
</organism>
<keyword evidence="3" id="KW-0677">Repeat</keyword>
<proteinExistence type="inferred from homology"/>
<evidence type="ECO:0000256" key="5">
    <source>
        <dbReference type="ARBA" id="ARBA00038253"/>
    </source>
</evidence>
<dbReference type="PaxDb" id="289377-HL41_05720"/>
<dbReference type="HOGENOM" id="CLU_111158_0_0_0"/>
<name>A0A075WSP0_9BACT</name>
<dbReference type="RefSeq" id="WP_038060228.1">
    <property type="nucleotide sequence ID" value="NZ_CP008796.1"/>
</dbReference>
<dbReference type="SMART" id="SM00028">
    <property type="entry name" value="TPR"/>
    <property type="match status" value="3"/>
</dbReference>
<evidence type="ECO:0000256" key="3">
    <source>
        <dbReference type="ARBA" id="ARBA00022737"/>
    </source>
</evidence>
<feature type="repeat" description="TPR" evidence="6">
    <location>
        <begin position="67"/>
        <end position="100"/>
    </location>
</feature>
<dbReference type="PANTHER" id="PTHR46630:SF1">
    <property type="entry name" value="TETRATRICOPEPTIDE REPEAT PROTEIN 29"/>
    <property type="match status" value="1"/>
</dbReference>
<dbReference type="SUPFAM" id="SSF48452">
    <property type="entry name" value="TPR-like"/>
    <property type="match status" value="1"/>
</dbReference>
<comment type="subcellular location">
    <subcellularLocation>
        <location evidence="1">Cytoplasm</location>
    </subcellularLocation>
</comment>
<evidence type="ECO:0000256" key="2">
    <source>
        <dbReference type="ARBA" id="ARBA00022490"/>
    </source>
</evidence>
<evidence type="ECO:0000256" key="6">
    <source>
        <dbReference type="PROSITE-ProRule" id="PRU00339"/>
    </source>
</evidence>
<dbReference type="InterPro" id="IPR019734">
    <property type="entry name" value="TPR_rpt"/>
</dbReference>
<evidence type="ECO:0000256" key="1">
    <source>
        <dbReference type="ARBA" id="ARBA00004496"/>
    </source>
</evidence>
<gene>
    <name evidence="7" type="ORF">HL41_05720</name>
</gene>
<dbReference type="KEGG" id="tcm:HL41_05720"/>
<dbReference type="InterPro" id="IPR051476">
    <property type="entry name" value="Bac_ResReg_Asp_Phosphatase"/>
</dbReference>
<evidence type="ECO:0000313" key="8">
    <source>
        <dbReference type="Proteomes" id="UP000028481"/>
    </source>
</evidence>
<dbReference type="InterPro" id="IPR011990">
    <property type="entry name" value="TPR-like_helical_dom_sf"/>
</dbReference>
<sequence length="207" mass="24232">MENKNFIEKRKELYFKQMGVSEELKPGYELCIEAHKCWIEGRVLDTIELMERALEFFQQHQAYKEMANILDFLGDVYHMRGNIEKALRCYKACLDVCETGEDEFSVAVILEKIIHIYRTKKEYDKMLPYLYRNLEIGEKYRDAHRAARSLVGIGDVYRLQNNFEAAKEAYSLAYKIYKGMGAGELAEKVKEGLELLEKEQANLNSED</sequence>
<dbReference type="Pfam" id="PF13424">
    <property type="entry name" value="TPR_12"/>
    <property type="match status" value="2"/>
</dbReference>
<dbReference type="PROSITE" id="PS50005">
    <property type="entry name" value="TPR"/>
    <property type="match status" value="1"/>
</dbReference>
<comment type="similarity">
    <text evidence="5">Belongs to the Rap family.</text>
</comment>
<dbReference type="Gene3D" id="1.25.40.10">
    <property type="entry name" value="Tetratricopeptide repeat domain"/>
    <property type="match status" value="1"/>
</dbReference>
<evidence type="ECO:0000313" key="7">
    <source>
        <dbReference type="EMBL" id="AIH04284.1"/>
    </source>
</evidence>
<dbReference type="GO" id="GO:0005737">
    <property type="term" value="C:cytoplasm"/>
    <property type="evidence" value="ECO:0007669"/>
    <property type="project" value="UniProtKB-SubCell"/>
</dbReference>
<dbReference type="eggNOG" id="COG0457">
    <property type="taxonomic scope" value="Bacteria"/>
</dbReference>
<dbReference type="STRING" id="289377.HL41_05720"/>
<dbReference type="EMBL" id="CP008796">
    <property type="protein sequence ID" value="AIH04284.1"/>
    <property type="molecule type" value="Genomic_DNA"/>
</dbReference>
<dbReference type="AlphaFoldDB" id="A0A075WSP0"/>
<accession>A0A075WSP0</accession>
<keyword evidence="2" id="KW-0963">Cytoplasm</keyword>
<evidence type="ECO:0000256" key="4">
    <source>
        <dbReference type="ARBA" id="ARBA00022803"/>
    </source>
</evidence>
<keyword evidence="8" id="KW-1185">Reference proteome</keyword>
<protein>
    <submittedName>
        <fullName evidence="7">Uncharacterized protein</fullName>
    </submittedName>
</protein>
<dbReference type="Proteomes" id="UP000028481">
    <property type="component" value="Chromosome"/>
</dbReference>
<reference evidence="7 8" key="1">
    <citation type="journal article" date="2015" name="Genome Announc.">
        <title>Genome Sequence of a Sulfate-Reducing Thermophilic Bacterium, Thermodesulfobacterium commune DSM 2178T (Phylum Thermodesulfobacteria).</title>
        <authorList>
            <person name="Bhatnagar S."/>
            <person name="Badger J.H."/>
            <person name="Madupu R."/>
            <person name="Khouri H.M."/>
            <person name="O'Connor E.M."/>
            <person name="Robb F.T."/>
            <person name="Ward N.L."/>
            <person name="Eisen J.A."/>
        </authorList>
    </citation>
    <scope>NUCLEOTIDE SEQUENCE [LARGE SCALE GENOMIC DNA]</scope>
    <source>
        <strain evidence="7 8">DSM 2178</strain>
    </source>
</reference>